<feature type="repeat" description="ANK" evidence="3">
    <location>
        <begin position="115"/>
        <end position="147"/>
    </location>
</feature>
<dbReference type="AlphaFoldDB" id="A0A1Y2EZC7"/>
<reference evidence="4 5" key="1">
    <citation type="submission" date="2016-07" db="EMBL/GenBank/DDBJ databases">
        <title>Pervasive Adenine N6-methylation of Active Genes in Fungi.</title>
        <authorList>
            <consortium name="DOE Joint Genome Institute"/>
            <person name="Mondo S.J."/>
            <person name="Dannebaum R.O."/>
            <person name="Kuo R.C."/>
            <person name="Labutti K."/>
            <person name="Haridas S."/>
            <person name="Kuo A."/>
            <person name="Salamov A."/>
            <person name="Ahrendt S.R."/>
            <person name="Lipzen A."/>
            <person name="Sullivan W."/>
            <person name="Andreopoulos W.B."/>
            <person name="Clum A."/>
            <person name="Lindquist E."/>
            <person name="Daum C."/>
            <person name="Ramamoorthy G.K."/>
            <person name="Gryganskyi A."/>
            <person name="Culley D."/>
            <person name="Magnuson J.K."/>
            <person name="James T.Y."/>
            <person name="O'Malley M.A."/>
            <person name="Stajich J.E."/>
            <person name="Spatafora J.W."/>
            <person name="Visel A."/>
            <person name="Grigoriev I.V."/>
        </authorList>
    </citation>
    <scope>NUCLEOTIDE SEQUENCE [LARGE SCALE GENOMIC DNA]</scope>
    <source>
        <strain evidence="4 5">12-1054</strain>
    </source>
</reference>
<dbReference type="PANTHER" id="PTHR24198">
    <property type="entry name" value="ANKYRIN REPEAT AND PROTEIN KINASE DOMAIN-CONTAINING PROTEIN"/>
    <property type="match status" value="1"/>
</dbReference>
<proteinExistence type="predicted"/>
<name>A0A1Y2EZC7_PROLT</name>
<dbReference type="PANTHER" id="PTHR24198:SF165">
    <property type="entry name" value="ANKYRIN REPEAT-CONTAINING PROTEIN-RELATED"/>
    <property type="match status" value="1"/>
</dbReference>
<evidence type="ECO:0000313" key="4">
    <source>
        <dbReference type="EMBL" id="ORY76958.1"/>
    </source>
</evidence>
<dbReference type="EMBL" id="MCFI01000021">
    <property type="protein sequence ID" value="ORY76958.1"/>
    <property type="molecule type" value="Genomic_DNA"/>
</dbReference>
<dbReference type="RefSeq" id="XP_040722798.1">
    <property type="nucleotide sequence ID" value="XM_040868060.1"/>
</dbReference>
<dbReference type="PROSITE" id="PS50297">
    <property type="entry name" value="ANK_REP_REGION"/>
    <property type="match status" value="3"/>
</dbReference>
<dbReference type="InterPro" id="IPR036770">
    <property type="entry name" value="Ankyrin_rpt-contain_sf"/>
</dbReference>
<dbReference type="PRINTS" id="PR01415">
    <property type="entry name" value="ANKYRIN"/>
</dbReference>
<dbReference type="STRING" id="56484.A0A1Y2EZC7"/>
<evidence type="ECO:0000256" key="3">
    <source>
        <dbReference type="PROSITE-ProRule" id="PRU00023"/>
    </source>
</evidence>
<sequence length="199" mass="21248">MLLDQQVDVKDEDGRTALHWACVHGNPALCRLLLDHGADADAQDEGGWTPIMIAIAAKHQQVSEMLFAVPVDISQINRGGQTLLHPACSKQLIWAVDTLLASDAGKKLVRIKDRQGQLPLHRAAAVGSLAIVQRLVANGSPMSTSDAGGWTPMHHACAEGHADVAQFLVDQGADADKLDADGKTPLQLGDDKMRKFLAA</sequence>
<dbReference type="OrthoDB" id="539213at2759"/>
<keyword evidence="2 3" id="KW-0040">ANK repeat</keyword>
<keyword evidence="5" id="KW-1185">Reference proteome</keyword>
<dbReference type="InterPro" id="IPR002110">
    <property type="entry name" value="Ankyrin_rpt"/>
</dbReference>
<organism evidence="4 5">
    <name type="scientific">Protomyces lactucae-debilis</name>
    <dbReference type="NCBI Taxonomy" id="2754530"/>
    <lineage>
        <taxon>Eukaryota</taxon>
        <taxon>Fungi</taxon>
        <taxon>Dikarya</taxon>
        <taxon>Ascomycota</taxon>
        <taxon>Taphrinomycotina</taxon>
        <taxon>Taphrinomycetes</taxon>
        <taxon>Taphrinales</taxon>
        <taxon>Protomycetaceae</taxon>
        <taxon>Protomyces</taxon>
    </lineage>
</organism>
<dbReference type="SUPFAM" id="SSF48403">
    <property type="entry name" value="Ankyrin repeat"/>
    <property type="match status" value="1"/>
</dbReference>
<comment type="caution">
    <text evidence="4">The sequence shown here is derived from an EMBL/GenBank/DDBJ whole genome shotgun (WGS) entry which is preliminary data.</text>
</comment>
<accession>A0A1Y2EZC7</accession>
<dbReference type="Proteomes" id="UP000193685">
    <property type="component" value="Unassembled WGS sequence"/>
</dbReference>
<protein>
    <submittedName>
        <fullName evidence="4">Ankyrin repeat-containing domain protein</fullName>
    </submittedName>
</protein>
<dbReference type="SMART" id="SM00248">
    <property type="entry name" value="ANK"/>
    <property type="match status" value="4"/>
</dbReference>
<dbReference type="Pfam" id="PF12796">
    <property type="entry name" value="Ank_2"/>
    <property type="match status" value="2"/>
</dbReference>
<gene>
    <name evidence="4" type="ORF">BCR37DRAFT_351291</name>
</gene>
<dbReference type="Gene3D" id="1.25.40.20">
    <property type="entry name" value="Ankyrin repeat-containing domain"/>
    <property type="match status" value="2"/>
</dbReference>
<evidence type="ECO:0000256" key="2">
    <source>
        <dbReference type="ARBA" id="ARBA00023043"/>
    </source>
</evidence>
<dbReference type="PROSITE" id="PS50088">
    <property type="entry name" value="ANK_REPEAT"/>
    <property type="match status" value="3"/>
</dbReference>
<dbReference type="OMA" id="WAVAYNR"/>
<evidence type="ECO:0000313" key="5">
    <source>
        <dbReference type="Proteomes" id="UP000193685"/>
    </source>
</evidence>
<feature type="repeat" description="ANK" evidence="3">
    <location>
        <begin position="13"/>
        <end position="45"/>
    </location>
</feature>
<dbReference type="GeneID" id="63784659"/>
<keyword evidence="1" id="KW-0677">Repeat</keyword>
<feature type="repeat" description="ANK" evidence="3">
    <location>
        <begin position="148"/>
        <end position="180"/>
    </location>
</feature>
<evidence type="ECO:0000256" key="1">
    <source>
        <dbReference type="ARBA" id="ARBA00022737"/>
    </source>
</evidence>